<comment type="caution">
    <text evidence="3">The sequence shown here is derived from an EMBL/GenBank/DDBJ whole genome shotgun (WGS) entry which is preliminary data.</text>
</comment>
<feature type="domain" description="TadE-like" evidence="2">
    <location>
        <begin position="13"/>
        <end position="55"/>
    </location>
</feature>
<evidence type="ECO:0000313" key="3">
    <source>
        <dbReference type="EMBL" id="OBP76776.1"/>
    </source>
</evidence>
<feature type="transmembrane region" description="Helical" evidence="1">
    <location>
        <begin position="12"/>
        <end position="34"/>
    </location>
</feature>
<dbReference type="OrthoDB" id="7356451at2"/>
<organism evidence="3 4">
    <name type="scientific">Rhizobium loti</name>
    <name type="common">Mesorhizobium loti</name>
    <dbReference type="NCBI Taxonomy" id="381"/>
    <lineage>
        <taxon>Bacteria</taxon>
        <taxon>Pseudomonadati</taxon>
        <taxon>Pseudomonadota</taxon>
        <taxon>Alphaproteobacteria</taxon>
        <taxon>Hyphomicrobiales</taxon>
        <taxon>Phyllobacteriaceae</taxon>
        <taxon>Mesorhizobium</taxon>
    </lineage>
</organism>
<keyword evidence="1" id="KW-1133">Transmembrane helix</keyword>
<proteinExistence type="predicted"/>
<dbReference type="InterPro" id="IPR012495">
    <property type="entry name" value="TadE-like_dom"/>
</dbReference>
<dbReference type="EMBL" id="LZTJ01000012">
    <property type="protein sequence ID" value="OBP76776.1"/>
    <property type="molecule type" value="Genomic_DNA"/>
</dbReference>
<reference evidence="4" key="1">
    <citation type="submission" date="2016-06" db="EMBL/GenBank/DDBJ databases">
        <title>NZP2037 Pacbio-Illumina hybrid assembly.</title>
        <authorList>
            <person name="Ramsay J.P."/>
        </authorList>
    </citation>
    <scope>NUCLEOTIDE SEQUENCE [LARGE SCALE GENOMIC DNA]</scope>
    <source>
        <strain evidence="4">R7ANS::ICEMlSym2042</strain>
    </source>
</reference>
<dbReference type="AlphaFoldDB" id="A0A1A5ICV4"/>
<protein>
    <recommendedName>
        <fullName evidence="2">TadE-like domain-containing protein</fullName>
    </recommendedName>
</protein>
<dbReference type="Pfam" id="PF07811">
    <property type="entry name" value="TadE"/>
    <property type="match status" value="1"/>
</dbReference>
<evidence type="ECO:0000259" key="2">
    <source>
        <dbReference type="Pfam" id="PF07811"/>
    </source>
</evidence>
<evidence type="ECO:0000256" key="1">
    <source>
        <dbReference type="SAM" id="Phobius"/>
    </source>
</evidence>
<evidence type="ECO:0000313" key="4">
    <source>
        <dbReference type="Proteomes" id="UP000093748"/>
    </source>
</evidence>
<keyword evidence="1" id="KW-0472">Membrane</keyword>
<sequence length="146" mass="15250">MGRRRSFLRDRSGANAIEFALLSVPLLTVLMGTFEFGRMYWAQHVLNEIAAAGARCVGVLQSGCTQNGVYNAASAISYISSRAATDGIVLSNANITVSNNTTCSGLSGFSSVQVSYTFTTVLPAFLASLANGPNLSAIACFPNQGA</sequence>
<dbReference type="Proteomes" id="UP000093748">
    <property type="component" value="Unassembled WGS sequence"/>
</dbReference>
<name>A0A1A5ICV4_RHILI</name>
<keyword evidence="1" id="KW-0812">Transmembrane</keyword>
<accession>A0A1A5ICV4</accession>
<gene>
    <name evidence="3" type="ORF">BAE39_11855</name>
</gene>